<sequence>MTMPGRSHIAGLSRQRGAVLVVSLIVLLVLTLIGVSAARTVLLEEKMTFASRDAKVALEVAESLVRAAETEIEGMSTTGGFGVMAHLHPEGEGPDSLFDSATWGSGNSASKTVSMQAPDGTALNGRYYIELAGNADKEDPADSITVGGYGQTTGGGEIKVFRIVAQGRGLTDSTTRIIISHYGKRF</sequence>
<protein>
    <recommendedName>
        <fullName evidence="1">Type 4 fimbrial biogenesis protein PilX N-terminal domain-containing protein</fullName>
    </recommendedName>
</protein>
<evidence type="ECO:0000313" key="2">
    <source>
        <dbReference type="EMBL" id="PCO04177.1"/>
    </source>
</evidence>
<accession>A0ABX4HVP8</accession>
<evidence type="ECO:0000259" key="1">
    <source>
        <dbReference type="Pfam" id="PF14341"/>
    </source>
</evidence>
<keyword evidence="3" id="KW-1185">Reference proteome</keyword>
<reference evidence="2" key="1">
    <citation type="submission" date="2017-08" db="EMBL/GenBank/DDBJ databases">
        <title>Microbulbifer marisrubri sp. nov., a halophilic alphaproteobacterium isolated from marine sediment of the Yellow Sea, China.</title>
        <authorList>
            <person name="Zhang G."/>
            <person name="Xiong Q."/>
        </authorList>
    </citation>
    <scope>NUCLEOTIDE SEQUENCE [LARGE SCALE GENOMIC DNA]</scope>
    <source>
        <strain evidence="2">WRN-8</strain>
    </source>
</reference>
<dbReference type="RefSeq" id="WP_067086869.1">
    <property type="nucleotide sequence ID" value="NZ_LRFG02000007.1"/>
</dbReference>
<gene>
    <name evidence="2" type="ORF">AWR36_014990</name>
</gene>
<name>A0ABX4HVP8_9GAMM</name>
<proteinExistence type="predicted"/>
<dbReference type="EMBL" id="LRFG02000007">
    <property type="protein sequence ID" value="PCO04177.1"/>
    <property type="molecule type" value="Genomic_DNA"/>
</dbReference>
<dbReference type="InterPro" id="IPR025746">
    <property type="entry name" value="PilX_N_dom"/>
</dbReference>
<comment type="caution">
    <text evidence="2">The sequence shown here is derived from an EMBL/GenBank/DDBJ whole genome shotgun (WGS) entry which is preliminary data.</text>
</comment>
<evidence type="ECO:0000313" key="3">
    <source>
        <dbReference type="Proteomes" id="UP000218427"/>
    </source>
</evidence>
<feature type="domain" description="Type 4 fimbrial biogenesis protein PilX N-terminal" evidence="1">
    <location>
        <begin position="16"/>
        <end position="63"/>
    </location>
</feature>
<organism evidence="2 3">
    <name type="scientific">Microbulbifer flavimaris</name>
    <dbReference type="NCBI Taxonomy" id="1781068"/>
    <lineage>
        <taxon>Bacteria</taxon>
        <taxon>Pseudomonadati</taxon>
        <taxon>Pseudomonadota</taxon>
        <taxon>Gammaproteobacteria</taxon>
        <taxon>Cellvibrionales</taxon>
        <taxon>Microbulbiferaceae</taxon>
        <taxon>Microbulbifer</taxon>
    </lineage>
</organism>
<dbReference type="Proteomes" id="UP000218427">
    <property type="component" value="Unassembled WGS sequence"/>
</dbReference>
<dbReference type="Pfam" id="PF14341">
    <property type="entry name" value="PilX_N"/>
    <property type="match status" value="1"/>
</dbReference>